<reference evidence="2 3" key="1">
    <citation type="journal article" date="2015" name="Microbiome">
        <title>Genomic resolution of linkages in carbon, nitrogen, and sulfur cycling among widespread estuary sediment bacteria.</title>
        <authorList>
            <person name="Baker B.J."/>
            <person name="Lazar C.S."/>
            <person name="Teske A.P."/>
            <person name="Dick G.J."/>
        </authorList>
    </citation>
    <scope>NUCLEOTIDE SEQUENCE [LARGE SCALE GENOMIC DNA]</scope>
    <source>
        <strain evidence="2">SM23_60</strain>
    </source>
</reference>
<sequence length="197" mass="22898">MFLGISLILVQALNPVMASILVPGLGQMIEGDRSKAQVFFVVEGTIWLSYFGFNYWGKRIDGSARVYAIDHASANPARRDDEYFDALEDYLSSNEHNLVIERQAGLYYPNNPELQQEYIAANSYFDEDEWMWDSLASRSYYWEKRREAREHRRRASFMPGFAIINRIVSVVDVLLFTKTERFGIDTGDGRIGLYYRF</sequence>
<evidence type="ECO:0000313" key="2">
    <source>
        <dbReference type="EMBL" id="KPK73808.1"/>
    </source>
</evidence>
<dbReference type="AlphaFoldDB" id="A0A0S8GLW0"/>
<evidence type="ECO:0000313" key="3">
    <source>
        <dbReference type="Proteomes" id="UP000051096"/>
    </source>
</evidence>
<keyword evidence="1" id="KW-0472">Membrane</keyword>
<comment type="caution">
    <text evidence="2">The sequence shown here is derived from an EMBL/GenBank/DDBJ whole genome shotgun (WGS) entry which is preliminary data.</text>
</comment>
<protein>
    <recommendedName>
        <fullName evidence="4">DUF5683 domain-containing protein</fullName>
    </recommendedName>
</protein>
<organism evidence="2 3">
    <name type="scientific">candidate division WOR_3 bacterium SM23_60</name>
    <dbReference type="NCBI Taxonomy" id="1703780"/>
    <lineage>
        <taxon>Bacteria</taxon>
        <taxon>Bacteria division WOR-3</taxon>
    </lineage>
</organism>
<dbReference type="EMBL" id="LJUO01000002">
    <property type="protein sequence ID" value="KPK73808.1"/>
    <property type="molecule type" value="Genomic_DNA"/>
</dbReference>
<keyword evidence="1" id="KW-0812">Transmembrane</keyword>
<name>A0A0S8GLW0_UNCW3</name>
<dbReference type="Proteomes" id="UP000051096">
    <property type="component" value="Unassembled WGS sequence"/>
</dbReference>
<keyword evidence="1" id="KW-1133">Transmembrane helix</keyword>
<feature type="transmembrane region" description="Helical" evidence="1">
    <location>
        <begin position="37"/>
        <end position="56"/>
    </location>
</feature>
<accession>A0A0S8GLW0</accession>
<gene>
    <name evidence="2" type="ORF">AMJ87_00380</name>
</gene>
<proteinExistence type="predicted"/>
<evidence type="ECO:0000256" key="1">
    <source>
        <dbReference type="SAM" id="Phobius"/>
    </source>
</evidence>
<feature type="transmembrane region" description="Helical" evidence="1">
    <location>
        <begin position="155"/>
        <end position="176"/>
    </location>
</feature>
<evidence type="ECO:0008006" key="4">
    <source>
        <dbReference type="Google" id="ProtNLM"/>
    </source>
</evidence>